<sequence length="230" mass="24843">MKQRIAKFVAPSEEKYYNDSHRIRQILQGGKRMKRYIWIALVFVMAAGLMMGCSSDTQANEEHEKALAELRTELEEVQAELATTQAELEAAQAENARLLEQINVVDSPAAPEAEQGTKGAADNTQSQPPTSDQALKDDVDAQKRQEQDKQPTPSNQDKWENSSSSSVQNPTQQDVNDLLNDTFGQPSKPSGGTSSGGLVEGNHSTDLGDPSQIDGSGLGNAGTGSLDAWK</sequence>
<dbReference type="EMBL" id="JACOIH010000016">
    <property type="protein sequence ID" value="MBC3939183.1"/>
    <property type="molecule type" value="Genomic_DNA"/>
</dbReference>
<protein>
    <submittedName>
        <fullName evidence="4">Uncharacterized protein</fullName>
    </submittedName>
</protein>
<feature type="compositionally biased region" description="Polar residues" evidence="2">
    <location>
        <begin position="150"/>
        <end position="175"/>
    </location>
</feature>
<evidence type="ECO:0000256" key="3">
    <source>
        <dbReference type="SAM" id="Phobius"/>
    </source>
</evidence>
<evidence type="ECO:0000256" key="1">
    <source>
        <dbReference type="SAM" id="Coils"/>
    </source>
</evidence>
<evidence type="ECO:0000256" key="2">
    <source>
        <dbReference type="SAM" id="MobiDB-lite"/>
    </source>
</evidence>
<feature type="coiled-coil region" evidence="1">
    <location>
        <begin position="53"/>
        <end position="101"/>
    </location>
</feature>
<gene>
    <name evidence="4" type="ORF">H8R05_09705</name>
</gene>
<accession>A0ABR7AFG9</accession>
<keyword evidence="5" id="KW-1185">Reference proteome</keyword>
<feature type="transmembrane region" description="Helical" evidence="3">
    <location>
        <begin position="36"/>
        <end position="52"/>
    </location>
</feature>
<keyword evidence="3" id="KW-1133">Transmembrane helix</keyword>
<evidence type="ECO:0000313" key="5">
    <source>
        <dbReference type="Proteomes" id="UP000602181"/>
    </source>
</evidence>
<evidence type="ECO:0000313" key="4">
    <source>
        <dbReference type="EMBL" id="MBC3939183.1"/>
    </source>
</evidence>
<name>A0ABR7AFG9_9FIRM</name>
<comment type="caution">
    <text evidence="4">The sequence shown here is derived from an EMBL/GenBank/DDBJ whole genome shotgun (WGS) entry which is preliminary data.</text>
</comment>
<keyword evidence="3" id="KW-0812">Transmembrane</keyword>
<dbReference type="Proteomes" id="UP000602181">
    <property type="component" value="Unassembled WGS sequence"/>
</dbReference>
<feature type="compositionally biased region" description="Polar residues" evidence="2">
    <location>
        <begin position="122"/>
        <end position="133"/>
    </location>
</feature>
<organism evidence="4 5">
    <name type="scientific">Anaerotruncus massiliensis</name>
    <name type="common">ex Togo et al. 2019</name>
    <dbReference type="NCBI Taxonomy" id="1673720"/>
    <lineage>
        <taxon>Bacteria</taxon>
        <taxon>Bacillati</taxon>
        <taxon>Bacillota</taxon>
        <taxon>Clostridia</taxon>
        <taxon>Eubacteriales</taxon>
        <taxon>Oscillospiraceae</taxon>
        <taxon>Anaerotruncus</taxon>
    </lineage>
</organism>
<feature type="compositionally biased region" description="Basic and acidic residues" evidence="2">
    <location>
        <begin position="134"/>
        <end position="149"/>
    </location>
</feature>
<keyword evidence="3" id="KW-0472">Membrane</keyword>
<keyword evidence="1" id="KW-0175">Coiled coil</keyword>
<reference evidence="4 5" key="1">
    <citation type="submission" date="2020-08" db="EMBL/GenBank/DDBJ databases">
        <authorList>
            <person name="Liu C."/>
            <person name="Sun Q."/>
        </authorList>
    </citation>
    <scope>NUCLEOTIDE SEQUENCE [LARGE SCALE GENOMIC DNA]</scope>
    <source>
        <strain evidence="4 5">22A2-44</strain>
    </source>
</reference>
<proteinExistence type="predicted"/>
<dbReference type="RefSeq" id="WP_186895856.1">
    <property type="nucleotide sequence ID" value="NZ_JACOIH010000016.1"/>
</dbReference>
<feature type="region of interest" description="Disordered" evidence="2">
    <location>
        <begin position="109"/>
        <end position="230"/>
    </location>
</feature>